<dbReference type="InterPro" id="IPR018289">
    <property type="entry name" value="MULE_transposase_dom"/>
</dbReference>
<dbReference type="OrthoDB" id="2402896at2759"/>
<keyword evidence="2" id="KW-0479">Metal-binding</keyword>
<dbReference type="PANTHER" id="PTHR31669">
    <property type="entry name" value="PROTEIN FAR1-RELATED SEQUENCE 10-RELATED"/>
    <property type="match status" value="1"/>
</dbReference>
<reference evidence="9 10" key="1">
    <citation type="submission" date="2020-06" db="EMBL/GenBank/DDBJ databases">
        <title>Transcriptomic and genomic resources for Thalictrum thalictroides and T. hernandezii: Facilitating candidate gene discovery in an emerging model plant lineage.</title>
        <authorList>
            <person name="Arias T."/>
            <person name="Riano-Pachon D.M."/>
            <person name="Di Stilio V.S."/>
        </authorList>
    </citation>
    <scope>NUCLEOTIDE SEQUENCE [LARGE SCALE GENOMIC DNA]</scope>
    <source>
        <strain evidence="10">cv. WT478/WT964</strain>
        <tissue evidence="9">Leaves</tissue>
    </source>
</reference>
<evidence type="ECO:0000256" key="5">
    <source>
        <dbReference type="PROSITE-ProRule" id="PRU00325"/>
    </source>
</evidence>
<feature type="transmembrane region" description="Helical" evidence="7">
    <location>
        <begin position="924"/>
        <end position="942"/>
    </location>
</feature>
<evidence type="ECO:0000313" key="9">
    <source>
        <dbReference type="EMBL" id="KAF5185992.1"/>
    </source>
</evidence>
<dbReference type="Pfam" id="PF03101">
    <property type="entry name" value="FAR1"/>
    <property type="match status" value="1"/>
</dbReference>
<evidence type="ECO:0000313" key="10">
    <source>
        <dbReference type="Proteomes" id="UP000554482"/>
    </source>
</evidence>
<dbReference type="GO" id="GO:0006355">
    <property type="term" value="P:regulation of DNA-templated transcription"/>
    <property type="evidence" value="ECO:0007669"/>
    <property type="project" value="InterPro"/>
</dbReference>
<accession>A0A7J6VNQ5</accession>
<feature type="compositionally biased region" description="Polar residues" evidence="6">
    <location>
        <begin position="869"/>
        <end position="887"/>
    </location>
</feature>
<evidence type="ECO:0000256" key="6">
    <source>
        <dbReference type="SAM" id="MobiDB-lite"/>
    </source>
</evidence>
<dbReference type="EMBL" id="JABWDY010029980">
    <property type="protein sequence ID" value="KAF5185992.1"/>
    <property type="molecule type" value="Genomic_DNA"/>
</dbReference>
<proteinExistence type="inferred from homology"/>
<evidence type="ECO:0000256" key="2">
    <source>
        <dbReference type="ARBA" id="ARBA00022723"/>
    </source>
</evidence>
<dbReference type="InterPro" id="IPR031052">
    <property type="entry name" value="FHY3/FAR1"/>
</dbReference>
<evidence type="ECO:0000256" key="4">
    <source>
        <dbReference type="ARBA" id="ARBA00022833"/>
    </source>
</evidence>
<dbReference type="PROSITE" id="PS50966">
    <property type="entry name" value="ZF_SWIM"/>
    <property type="match status" value="1"/>
</dbReference>
<keyword evidence="4" id="KW-0862">Zinc</keyword>
<evidence type="ECO:0000256" key="1">
    <source>
        <dbReference type="ARBA" id="ARBA00005889"/>
    </source>
</evidence>
<feature type="transmembrane region" description="Helical" evidence="7">
    <location>
        <begin position="995"/>
        <end position="1019"/>
    </location>
</feature>
<feature type="region of interest" description="Disordered" evidence="6">
    <location>
        <begin position="1"/>
        <end position="39"/>
    </location>
</feature>
<evidence type="ECO:0000256" key="7">
    <source>
        <dbReference type="SAM" id="Phobius"/>
    </source>
</evidence>
<feature type="compositionally biased region" description="Basic and acidic residues" evidence="6">
    <location>
        <begin position="20"/>
        <end position="31"/>
    </location>
</feature>
<dbReference type="InterPro" id="IPR006564">
    <property type="entry name" value="Znf_PMZ"/>
</dbReference>
<evidence type="ECO:0000259" key="8">
    <source>
        <dbReference type="PROSITE" id="PS50966"/>
    </source>
</evidence>
<feature type="domain" description="SWIM-type" evidence="8">
    <location>
        <begin position="559"/>
        <end position="595"/>
    </location>
</feature>
<dbReference type="AlphaFoldDB" id="A0A7J6VNQ5"/>
<protein>
    <submittedName>
        <fullName evidence="9">Far1-related sequence</fullName>
    </submittedName>
</protein>
<gene>
    <name evidence="9" type="ORF">FRX31_024419</name>
</gene>
<feature type="region of interest" description="Disordered" evidence="6">
    <location>
        <begin position="855"/>
        <end position="887"/>
    </location>
</feature>
<sequence>MSSSDSQKEGLGTSEGENEESLRETTEREQEQTSQVDQQMILTAPNVIKESNLAKYGDIVYEGMMFESEEEAYEKYNELARKMGFSVRKSKTYRRADGSVRCRMFVCFRQGFRARDSRYPYVKKERKGIRTGCMARMMIKNERPDEWIVSELVFEHNHPLENPEKTFTLRSHRKVEDGVKSEKSDIAGIQLAEGFDNVPHLIQENESNDVVTVDCESFLQKRRREELGPDGASEMLDYFTRKQLENPTFFNATMVDDENEMTNFFWADATSIIDYNHFGDVVILDTTYRTSKFSRPFALFAGVNHHKQTVVFGNALLIDESTESFVWLFDTWMKAMSGKKPKTILTDQCTEIAKAVSLVLPETRHRYCLWQIFQNGVKHLSQLYWNPDFRHVFKNCLYNYETEEEFLSGWEKMLQDYKLVKNRWLLDLFKVRQDWALVYGHDTFCADMTTPHRGKSINRFLKNFVKRKYSVAVFLSCYESALASKRHKELEEQCVSMKTLPDLFVPTPMLKQAADRYTHAVFDMFESEYKEHLMCKIEDCGVNGMICKFEVTQEGHAKGSVTIDPSSCQVVCSCKKFEFVGILCHHIVKVLYHRNIHDIPSRYILKRWTKEAKTEDVKEQDTDLIQAVGNAARIMRYNQLLRKALNISIKGSTNEKVYVMAKRILDSGFKDVEAAAKATQEASVTCSHNSPDIEISNAADGSDRAHPFETRTVNGLEDCQRKKKTWTKLVESTDSMDLSQNKKSKKGQSDKVLIQNEFNGASIDPNCSQWVGAPVSSFDISGFDPYPVVHPNLPYMPSQYTRASSPPAFQGSLFTNTTTSNASHNHLLHQVSFMSREPQLLANLFPQPHSTIPVPESNQLSGAHGGPQPSRQTNLQPNSGTSAFESSKSLQNEDFDSSLELIFLVRVLDVVLLLMAIRGIDFKWYDGFFLSMLATSVIIVAINWKRYHLCTHPLHIWIVVDYTTVFVFRLLMFVDNGLAAGMGLDLGWQQRYARFCGRIVVLSVLSLFLYPFLWVWTIIGTLWFTSARSCELGSDECTYYIDACSCPRKVRNGDSLFGCFSAIVDLFALLAYVQERGFAFVKKDLTCLACGAWIMKTWIISQVYLPGDVKYLWRCLPEAHSIPDMSKGLWHVDMLIFQCLYACMNLMSSGEAR</sequence>
<name>A0A7J6VNQ5_THATH</name>
<feature type="transmembrane region" description="Helical" evidence="7">
    <location>
        <begin position="954"/>
        <end position="974"/>
    </location>
</feature>
<dbReference type="InterPro" id="IPR004330">
    <property type="entry name" value="FAR1_DNA_bnd_dom"/>
</dbReference>
<dbReference type="PANTHER" id="PTHR31669:SF281">
    <property type="entry name" value="PROTEIN FAR1-RELATED SEQUENCE"/>
    <property type="match status" value="1"/>
</dbReference>
<dbReference type="GO" id="GO:0008270">
    <property type="term" value="F:zinc ion binding"/>
    <property type="evidence" value="ECO:0007669"/>
    <property type="project" value="UniProtKB-KW"/>
</dbReference>
<dbReference type="Proteomes" id="UP000554482">
    <property type="component" value="Unassembled WGS sequence"/>
</dbReference>
<evidence type="ECO:0000256" key="3">
    <source>
        <dbReference type="ARBA" id="ARBA00022771"/>
    </source>
</evidence>
<keyword evidence="10" id="KW-1185">Reference proteome</keyword>
<keyword evidence="7" id="KW-1133">Transmembrane helix</keyword>
<feature type="transmembrane region" description="Helical" evidence="7">
    <location>
        <begin position="898"/>
        <end position="917"/>
    </location>
</feature>
<keyword evidence="7" id="KW-0472">Membrane</keyword>
<dbReference type="InterPro" id="IPR007527">
    <property type="entry name" value="Znf_SWIM"/>
</dbReference>
<comment type="caution">
    <text evidence="9">The sequence shown here is derived from an EMBL/GenBank/DDBJ whole genome shotgun (WGS) entry which is preliminary data.</text>
</comment>
<keyword evidence="7" id="KW-0812">Transmembrane</keyword>
<comment type="similarity">
    <text evidence="1">Belongs to the FHY3/FAR1 family.</text>
</comment>
<feature type="transmembrane region" description="Helical" evidence="7">
    <location>
        <begin position="1055"/>
        <end position="1073"/>
    </location>
</feature>
<keyword evidence="3 5" id="KW-0863">Zinc-finger</keyword>
<dbReference type="Pfam" id="PF10551">
    <property type="entry name" value="MULE"/>
    <property type="match status" value="1"/>
</dbReference>
<dbReference type="SMART" id="SM00575">
    <property type="entry name" value="ZnF_PMZ"/>
    <property type="match status" value="1"/>
</dbReference>
<dbReference type="Pfam" id="PF04434">
    <property type="entry name" value="SWIM"/>
    <property type="match status" value="1"/>
</dbReference>
<organism evidence="9 10">
    <name type="scientific">Thalictrum thalictroides</name>
    <name type="common">Rue-anemone</name>
    <name type="synonym">Anemone thalictroides</name>
    <dbReference type="NCBI Taxonomy" id="46969"/>
    <lineage>
        <taxon>Eukaryota</taxon>
        <taxon>Viridiplantae</taxon>
        <taxon>Streptophyta</taxon>
        <taxon>Embryophyta</taxon>
        <taxon>Tracheophyta</taxon>
        <taxon>Spermatophyta</taxon>
        <taxon>Magnoliopsida</taxon>
        <taxon>Ranunculales</taxon>
        <taxon>Ranunculaceae</taxon>
        <taxon>Thalictroideae</taxon>
        <taxon>Thalictrum</taxon>
    </lineage>
</organism>